<keyword evidence="1" id="KW-0378">Hydrolase</keyword>
<dbReference type="EMBL" id="CM037026">
    <property type="protein sequence ID" value="KAH7659700.1"/>
    <property type="molecule type" value="Genomic_DNA"/>
</dbReference>
<proteinExistence type="predicted"/>
<accession>A0ACB7UHP0</accession>
<evidence type="ECO:0000313" key="2">
    <source>
        <dbReference type="Proteomes" id="UP000827976"/>
    </source>
</evidence>
<protein>
    <submittedName>
        <fullName evidence="1">P-loop containing nucleoside triphosphate hydrolase protein</fullName>
    </submittedName>
</protein>
<gene>
    <name evidence="1" type="ORF">IHE45_16G048000</name>
</gene>
<evidence type="ECO:0000313" key="1">
    <source>
        <dbReference type="EMBL" id="KAH7659700.1"/>
    </source>
</evidence>
<keyword evidence="2" id="KW-1185">Reference proteome</keyword>
<reference evidence="2" key="1">
    <citation type="journal article" date="2022" name="Nat. Commun.">
        <title>Chromosome evolution and the genetic basis of agronomically important traits in greater yam.</title>
        <authorList>
            <person name="Bredeson J.V."/>
            <person name="Lyons J.B."/>
            <person name="Oniyinde I.O."/>
            <person name="Okereke N.R."/>
            <person name="Kolade O."/>
            <person name="Nnabue I."/>
            <person name="Nwadili C.O."/>
            <person name="Hribova E."/>
            <person name="Parker M."/>
            <person name="Nwogha J."/>
            <person name="Shu S."/>
            <person name="Carlson J."/>
            <person name="Kariba R."/>
            <person name="Muthemba S."/>
            <person name="Knop K."/>
            <person name="Barton G.J."/>
            <person name="Sherwood A.V."/>
            <person name="Lopez-Montes A."/>
            <person name="Asiedu R."/>
            <person name="Jamnadass R."/>
            <person name="Muchugi A."/>
            <person name="Goodstein D."/>
            <person name="Egesi C.N."/>
            <person name="Featherston J."/>
            <person name="Asfaw A."/>
            <person name="Simpson G.G."/>
            <person name="Dolezel J."/>
            <person name="Hendre P.S."/>
            <person name="Van Deynze A."/>
            <person name="Kumar P.L."/>
            <person name="Obidiegwu J.E."/>
            <person name="Bhattacharjee R."/>
            <person name="Rokhsar D.S."/>
        </authorList>
    </citation>
    <scope>NUCLEOTIDE SEQUENCE [LARGE SCALE GENOMIC DNA]</scope>
    <source>
        <strain evidence="2">cv. TDa95/00328</strain>
    </source>
</reference>
<sequence length="882" mass="99944">MRTGIVQQALTPEAASALKQSLNLAKRRGHAQVTPLHVATTLLVSSKDTANLLRRACLHSHPLHCRALELCFNVALNRLPSIPPPSSNSLLPLNEPSLSNSLIAALKRAQAHQRRSSIELQQQQQQQQEQPLLAIKVELEQLIISILDDPSVSRVMREAGFSSTSVKANVEEFCSASAYGELYSYSQFLRTHFSRLPSESQEEDLKVVLEVMSRKQSNRRHNIVIVGDSVLKTEWLVAELMERVRKGQVSDDLKSSQFIKLQISHSHVKNMSRNEVDMMVFNLRRKTASLLVEGNVIIYVGDLVWVVDEEEFSNGCRALDHLVQEIGRLLCEMRSCNKVWLMGVASYQTHIKCQKRQPSLEAQWGLHAVVVPSAGLGLSLQAPSGMDSRFRKHFNIEEQDRLIFCETMNADNGSSSMPHWLHTHRPENYDKGALLGLKRKWSELCQANHSSMFGQNLAEKRYTYASRHPWWPSSSPPYNQNSAKLLESAQELIGISSSSGNDSSECQARNESKLRLCESKDVRTTLALASPLFSDSATSENQREGLVANPQELCQRLQEDIPWQSEIIPSMVESLLDSMSSEKRCTCLLIRGTDHIGKRKLAKTVSEILYGSTQSVIYINMKKTTGIAFHSADTILETLKRDPKRVFLIEDVDQSHNDFLENLAKNIKKIGFECPAIFIFTTTPTSTNTNFNRDNVLQMKMKIEEPKIDEGQEYELWNKSKKIRHEKTTDLDLNISVVAEEDDSGLTQEVEVQGFGLSPEFLELIGLHFTFNAGSDWYERVMESFSMKLHRFFEDVQSDKGDNEWSFSVDKRVLEGLVEASDMVMERWFEEWLREVFKRSLLLFKKGGKVRLSIDRGKEGNAMEGGFEGSLLPSRIHVDLDE</sequence>
<dbReference type="Proteomes" id="UP000827976">
    <property type="component" value="Chromosome 16"/>
</dbReference>
<name>A0ACB7UHP0_DIOAL</name>
<comment type="caution">
    <text evidence="1">The sequence shown here is derived from an EMBL/GenBank/DDBJ whole genome shotgun (WGS) entry which is preliminary data.</text>
</comment>
<organism evidence="1 2">
    <name type="scientific">Dioscorea alata</name>
    <name type="common">Purple yam</name>
    <dbReference type="NCBI Taxonomy" id="55571"/>
    <lineage>
        <taxon>Eukaryota</taxon>
        <taxon>Viridiplantae</taxon>
        <taxon>Streptophyta</taxon>
        <taxon>Embryophyta</taxon>
        <taxon>Tracheophyta</taxon>
        <taxon>Spermatophyta</taxon>
        <taxon>Magnoliopsida</taxon>
        <taxon>Liliopsida</taxon>
        <taxon>Dioscoreales</taxon>
        <taxon>Dioscoreaceae</taxon>
        <taxon>Dioscorea</taxon>
    </lineage>
</organism>